<dbReference type="PATRIC" id="fig|742823.3.peg.1427"/>
<evidence type="ECO:0000256" key="1">
    <source>
        <dbReference type="SAM" id="SignalP"/>
    </source>
</evidence>
<sequence length="281" mass="30499">MNTRISALAAALLIALAAPAMSADVPQGTIKGKAWVQTDRTMAEAMAQSWTVLPASVTGDKTYEGTNIRAPETKGKAPAVIFVHGSGGINPQIKAFQKRLADELGIASFTADSFQLPDRMTYTSPIDPMDYEKIHALRASELTAAVEFLAKQPWFNGRFVIAGTSEGAVAVARYVRAEAAPAEAGRIIFSWSCENNYHVVQHKTRIPDGMPVLNIMSSKDKYFSQANPYLGNHEAVGNCSKALQGNPNARIVLIKDAPHTLMNEPEAREAEDKFLKDVLLK</sequence>
<accession>K1JTB7</accession>
<feature type="signal peptide" evidence="1">
    <location>
        <begin position="1"/>
        <end position="22"/>
    </location>
</feature>
<reference evidence="2 3" key="1">
    <citation type="submission" date="2012-05" db="EMBL/GenBank/DDBJ databases">
        <title>The Genome Sequence of Sutterella wadsworthensis 2_1_59BFAA.</title>
        <authorList>
            <consortium name="The Broad Institute Genome Sequencing Platform"/>
            <person name="Earl A."/>
            <person name="Ward D."/>
            <person name="Feldgarden M."/>
            <person name="Gevers D."/>
            <person name="Daigneault M."/>
            <person name="Strauss J."/>
            <person name="Allen-Vercoe E."/>
            <person name="Walker B."/>
            <person name="Young S.K."/>
            <person name="Zeng Q."/>
            <person name="Gargeya S."/>
            <person name="Fitzgerald M."/>
            <person name="Haas B."/>
            <person name="Abouelleil A."/>
            <person name="Alvarado L."/>
            <person name="Arachchi H.M."/>
            <person name="Berlin A.M."/>
            <person name="Chapman S.B."/>
            <person name="Goldberg J."/>
            <person name="Griggs A."/>
            <person name="Gujja S."/>
            <person name="Hansen M."/>
            <person name="Howarth C."/>
            <person name="Imamovic A."/>
            <person name="Larimer J."/>
            <person name="McCowen C."/>
            <person name="Montmayeur A."/>
            <person name="Murphy C."/>
            <person name="Neiman D."/>
            <person name="Pearson M."/>
            <person name="Priest M."/>
            <person name="Roberts A."/>
            <person name="Saif S."/>
            <person name="Shea T."/>
            <person name="Sisk P."/>
            <person name="Sykes S."/>
            <person name="Wortman J."/>
            <person name="Nusbaum C."/>
            <person name="Birren B."/>
        </authorList>
    </citation>
    <scope>NUCLEOTIDE SEQUENCE [LARGE SCALE GENOMIC DNA]</scope>
    <source>
        <strain evidence="2 3">2_1_59BFAA</strain>
    </source>
</reference>
<organism evidence="2 3">
    <name type="scientific">Sutterella wadsworthensis 2_1_59BFAA</name>
    <dbReference type="NCBI Taxonomy" id="742823"/>
    <lineage>
        <taxon>Bacteria</taxon>
        <taxon>Pseudomonadati</taxon>
        <taxon>Pseudomonadota</taxon>
        <taxon>Betaproteobacteria</taxon>
        <taxon>Burkholderiales</taxon>
        <taxon>Sutterellaceae</taxon>
        <taxon>Sutterella</taxon>
    </lineage>
</organism>
<dbReference type="OrthoDB" id="5353055at2"/>
<dbReference type="eggNOG" id="COG1073">
    <property type="taxonomic scope" value="Bacteria"/>
</dbReference>
<keyword evidence="1" id="KW-0732">Signal</keyword>
<dbReference type="SUPFAM" id="SSF53474">
    <property type="entry name" value="alpha/beta-Hydrolases"/>
    <property type="match status" value="1"/>
</dbReference>
<comment type="caution">
    <text evidence="2">The sequence shown here is derived from an EMBL/GenBank/DDBJ whole genome shotgun (WGS) entry which is preliminary data.</text>
</comment>
<protein>
    <recommendedName>
        <fullName evidence="4">Dienelactone hydrolase domain-containing protein</fullName>
    </recommendedName>
</protein>
<name>K1JTB7_9BURK</name>
<gene>
    <name evidence="2" type="ORF">HMPREF9465_01436</name>
</gene>
<dbReference type="Proteomes" id="UP000005835">
    <property type="component" value="Unassembled WGS sequence"/>
</dbReference>
<dbReference type="HOGENOM" id="CLU_990194_0_0_4"/>
<dbReference type="InterPro" id="IPR029058">
    <property type="entry name" value="AB_hydrolase_fold"/>
</dbReference>
<evidence type="ECO:0008006" key="4">
    <source>
        <dbReference type="Google" id="ProtNLM"/>
    </source>
</evidence>
<dbReference type="RefSeq" id="WP_005435528.1">
    <property type="nucleotide sequence ID" value="NZ_JH815516.1"/>
</dbReference>
<evidence type="ECO:0000313" key="3">
    <source>
        <dbReference type="Proteomes" id="UP000005835"/>
    </source>
</evidence>
<feature type="chain" id="PRO_5003846525" description="Dienelactone hydrolase domain-containing protein" evidence="1">
    <location>
        <begin position="23"/>
        <end position="281"/>
    </location>
</feature>
<proteinExistence type="predicted"/>
<evidence type="ECO:0000313" key="2">
    <source>
        <dbReference type="EMBL" id="EKB30957.1"/>
    </source>
</evidence>
<dbReference type="STRING" id="742823.HMPREF9465_01436"/>
<dbReference type="EMBL" id="ADMG01000033">
    <property type="protein sequence ID" value="EKB30957.1"/>
    <property type="molecule type" value="Genomic_DNA"/>
</dbReference>
<dbReference type="AlphaFoldDB" id="K1JTB7"/>
<keyword evidence="3" id="KW-1185">Reference proteome</keyword>
<dbReference type="Gene3D" id="3.40.50.1820">
    <property type="entry name" value="alpha/beta hydrolase"/>
    <property type="match status" value="1"/>
</dbReference>